<name>A0A0C9YSL4_9AGAM</name>
<dbReference type="EMBL" id="KN834004">
    <property type="protein sequence ID" value="KIK13302.1"/>
    <property type="molecule type" value="Genomic_DNA"/>
</dbReference>
<feature type="compositionally biased region" description="Acidic residues" evidence="1">
    <location>
        <begin position="239"/>
        <end position="249"/>
    </location>
</feature>
<reference evidence="2 3" key="1">
    <citation type="submission" date="2014-04" db="EMBL/GenBank/DDBJ databases">
        <authorList>
            <consortium name="DOE Joint Genome Institute"/>
            <person name="Kuo A."/>
            <person name="Kohler A."/>
            <person name="Costa M.D."/>
            <person name="Nagy L.G."/>
            <person name="Floudas D."/>
            <person name="Copeland A."/>
            <person name="Barry K.W."/>
            <person name="Cichocki N."/>
            <person name="Veneault-Fourrey C."/>
            <person name="LaButti K."/>
            <person name="Lindquist E.A."/>
            <person name="Lipzen A."/>
            <person name="Lundell T."/>
            <person name="Morin E."/>
            <person name="Murat C."/>
            <person name="Sun H."/>
            <person name="Tunlid A."/>
            <person name="Henrissat B."/>
            <person name="Grigoriev I.V."/>
            <person name="Hibbett D.S."/>
            <person name="Martin F."/>
            <person name="Nordberg H.P."/>
            <person name="Cantor M.N."/>
            <person name="Hua S.X."/>
        </authorList>
    </citation>
    <scope>NUCLEOTIDE SEQUENCE [LARGE SCALE GENOMIC DNA]</scope>
    <source>
        <strain evidence="2 3">441</strain>
    </source>
</reference>
<evidence type="ECO:0000313" key="3">
    <source>
        <dbReference type="Proteomes" id="UP000054018"/>
    </source>
</evidence>
<dbReference type="AlphaFoldDB" id="A0A0C9YSL4"/>
<accession>A0A0C9YSL4</accession>
<dbReference type="OrthoDB" id="2677857at2759"/>
<sequence length="522" mass="56556">MYYGLRHLLNASQQLHQWFHWHAGAGKNRVINHKTYQLVDKLLKLKAHVNKDWEIYAKVYYHSWVKLKIEGSMTMNISTLCQKIKDAFESESQEIQDEIFHMKEEQVVAASTSRDSGKEGIIGDEDDSIIDPKIHQLNIEQCRPALQHILEYMVTKTGWAFSIIMGGPDPLDAQGECIVTSLHVGENKLRYNFAQAYSRFDGEVMPTYTEFLDHMFRRVYEVSNPPQSKSESNNGEGGCDLEGDEDDEDHPSNAAMDTYTLPMVAIATPSTGIAMSLASIATPLADGMLSNVATSSPAHDSVPAPVAMPANVTHITTYNPTSTCVAAPTSPMGAIAMPSTGVAMSLVSVATPLVDGMLSHIATCLSTCDSVPMPVAMPANATHVTTCNPTSTCVTTPTGAGQFHNPTLLYVTVPILGSTARQSGDLVQAYTPTQSAVDLLLASGVPSLVAGLPMTYGNASHPIWSISNFDLSAMMVFDFPPLSIFEMDIGAMMYGDTSLTTMGGPVQWSSGPVVVPTVRYQH</sequence>
<keyword evidence="3" id="KW-1185">Reference proteome</keyword>
<gene>
    <name evidence="2" type="ORF">PISMIDRAFT_25568</name>
</gene>
<feature type="region of interest" description="Disordered" evidence="1">
    <location>
        <begin position="223"/>
        <end position="255"/>
    </location>
</feature>
<evidence type="ECO:0000313" key="2">
    <source>
        <dbReference type="EMBL" id="KIK13302.1"/>
    </source>
</evidence>
<proteinExistence type="predicted"/>
<protein>
    <submittedName>
        <fullName evidence="2">Uncharacterized protein</fullName>
    </submittedName>
</protein>
<dbReference type="STRING" id="765257.A0A0C9YSL4"/>
<organism evidence="2 3">
    <name type="scientific">Pisolithus microcarpus 441</name>
    <dbReference type="NCBI Taxonomy" id="765257"/>
    <lineage>
        <taxon>Eukaryota</taxon>
        <taxon>Fungi</taxon>
        <taxon>Dikarya</taxon>
        <taxon>Basidiomycota</taxon>
        <taxon>Agaricomycotina</taxon>
        <taxon>Agaricomycetes</taxon>
        <taxon>Agaricomycetidae</taxon>
        <taxon>Boletales</taxon>
        <taxon>Sclerodermatineae</taxon>
        <taxon>Pisolithaceae</taxon>
        <taxon>Pisolithus</taxon>
    </lineage>
</organism>
<dbReference type="Proteomes" id="UP000054018">
    <property type="component" value="Unassembled WGS sequence"/>
</dbReference>
<dbReference type="HOGENOM" id="CLU_521857_0_0_1"/>
<evidence type="ECO:0000256" key="1">
    <source>
        <dbReference type="SAM" id="MobiDB-lite"/>
    </source>
</evidence>
<feature type="compositionally biased region" description="Polar residues" evidence="1">
    <location>
        <begin position="224"/>
        <end position="234"/>
    </location>
</feature>
<reference evidence="3" key="2">
    <citation type="submission" date="2015-01" db="EMBL/GenBank/DDBJ databases">
        <title>Evolutionary Origins and Diversification of the Mycorrhizal Mutualists.</title>
        <authorList>
            <consortium name="DOE Joint Genome Institute"/>
            <consortium name="Mycorrhizal Genomics Consortium"/>
            <person name="Kohler A."/>
            <person name="Kuo A."/>
            <person name="Nagy L.G."/>
            <person name="Floudas D."/>
            <person name="Copeland A."/>
            <person name="Barry K.W."/>
            <person name="Cichocki N."/>
            <person name="Veneault-Fourrey C."/>
            <person name="LaButti K."/>
            <person name="Lindquist E.A."/>
            <person name="Lipzen A."/>
            <person name="Lundell T."/>
            <person name="Morin E."/>
            <person name="Murat C."/>
            <person name="Riley R."/>
            <person name="Ohm R."/>
            <person name="Sun H."/>
            <person name="Tunlid A."/>
            <person name="Henrissat B."/>
            <person name="Grigoriev I.V."/>
            <person name="Hibbett D.S."/>
            <person name="Martin F."/>
        </authorList>
    </citation>
    <scope>NUCLEOTIDE SEQUENCE [LARGE SCALE GENOMIC DNA]</scope>
    <source>
        <strain evidence="3">441</strain>
    </source>
</reference>